<protein>
    <submittedName>
        <fullName evidence="1">Pyocin immunity protein</fullName>
    </submittedName>
</protein>
<dbReference type="EMBL" id="JACAQD010000011">
    <property type="protein sequence ID" value="NWC32729.1"/>
    <property type="molecule type" value="Genomic_DNA"/>
</dbReference>
<proteinExistence type="predicted"/>
<dbReference type="InterPro" id="IPR045657">
    <property type="entry name" value="DUF6392"/>
</dbReference>
<evidence type="ECO:0000313" key="1">
    <source>
        <dbReference type="EMBL" id="NWC32729.1"/>
    </source>
</evidence>
<name>A0A7Y7YB01_9PSED</name>
<sequence>MDAMSVSRLVKGLGFTYNELVTNGVTSNKPLKPSMEGNDNEYLIQQPEAGLELWFRAESQTLEKILFSLIKILDGTSVYTGELPSPFAHNMDRSSVRVVLGEPFESKDPIKILQSKGFGGGDVYLLDCSIHPNARIGFQYRKDNMVCTMGFSLNVQ</sequence>
<dbReference type="Pfam" id="PF19929">
    <property type="entry name" value="DUF6392"/>
    <property type="match status" value="1"/>
</dbReference>
<organism evidence="1 2">
    <name type="scientific">Pseudomonas gingeri</name>
    <dbReference type="NCBI Taxonomy" id="117681"/>
    <lineage>
        <taxon>Bacteria</taxon>
        <taxon>Pseudomonadati</taxon>
        <taxon>Pseudomonadota</taxon>
        <taxon>Gammaproteobacteria</taxon>
        <taxon>Pseudomonadales</taxon>
        <taxon>Pseudomonadaceae</taxon>
        <taxon>Pseudomonas</taxon>
    </lineage>
</organism>
<comment type="caution">
    <text evidence="1">The sequence shown here is derived from an EMBL/GenBank/DDBJ whole genome shotgun (WGS) entry which is preliminary data.</text>
</comment>
<accession>A0A7Y7YB01</accession>
<dbReference type="AlphaFoldDB" id="A0A7Y7YB01"/>
<dbReference type="RefSeq" id="WP_177056914.1">
    <property type="nucleotide sequence ID" value="NZ_JACAPB010000027.1"/>
</dbReference>
<dbReference type="Proteomes" id="UP000520592">
    <property type="component" value="Unassembled WGS sequence"/>
</dbReference>
<gene>
    <name evidence="1" type="ORF">HX876_10015</name>
</gene>
<reference evidence="1 2" key="1">
    <citation type="submission" date="2020-04" db="EMBL/GenBank/DDBJ databases">
        <title>Molecular characterization of pseudomonads from Agaricus bisporus reveal novel blotch 2 pathogens in Western Europe.</title>
        <authorList>
            <person name="Taparia T."/>
            <person name="Krijger M."/>
            <person name="Haynes E."/>
            <person name="Elpinstone J.G."/>
            <person name="Noble R."/>
            <person name="Van Der Wolf J."/>
        </authorList>
    </citation>
    <scope>NUCLEOTIDE SEQUENCE [LARGE SCALE GENOMIC DNA]</scope>
    <source>
        <strain evidence="1 2">IPO3737</strain>
    </source>
</reference>
<evidence type="ECO:0000313" key="2">
    <source>
        <dbReference type="Proteomes" id="UP000520592"/>
    </source>
</evidence>